<dbReference type="Pfam" id="PF08281">
    <property type="entry name" value="Sigma70_r4_2"/>
    <property type="match status" value="1"/>
</dbReference>
<organism evidence="2 3">
    <name type="scientific">Paenibacillus silagei</name>
    <dbReference type="NCBI Taxonomy" id="1670801"/>
    <lineage>
        <taxon>Bacteria</taxon>
        <taxon>Bacillati</taxon>
        <taxon>Bacillota</taxon>
        <taxon>Bacilli</taxon>
        <taxon>Bacillales</taxon>
        <taxon>Paenibacillaceae</taxon>
        <taxon>Paenibacillus</taxon>
    </lineage>
</organism>
<evidence type="ECO:0000313" key="2">
    <source>
        <dbReference type="EMBL" id="MBP2113932.1"/>
    </source>
</evidence>
<protein>
    <submittedName>
        <fullName evidence="2">RNA polymerase sigma factor (Sigma-70 family)</fullName>
    </submittedName>
</protein>
<sequence length="113" mass="13631">MEQQMIQRYRQEIYRIGWRLQYRSKRTRRHECTFMDIRPAQRDEAEEMINRLSVEQLLDTLPAKGKVILQKIYLQEMTEAEVAAQLHMSQQGVNKWKQKMLQQLSQTANSQTF</sequence>
<reference evidence="2 3" key="1">
    <citation type="submission" date="2021-03" db="EMBL/GenBank/DDBJ databases">
        <title>Genomic Encyclopedia of Type Strains, Phase IV (KMG-IV): sequencing the most valuable type-strain genomes for metagenomic binning, comparative biology and taxonomic classification.</title>
        <authorList>
            <person name="Goeker M."/>
        </authorList>
    </citation>
    <scope>NUCLEOTIDE SEQUENCE [LARGE SCALE GENOMIC DNA]</scope>
    <source>
        <strain evidence="2 3">DSM 101953</strain>
    </source>
</reference>
<dbReference type="Proteomes" id="UP000773462">
    <property type="component" value="Unassembled WGS sequence"/>
</dbReference>
<feature type="domain" description="RNA polymerase sigma factor 70 region 4 type 2" evidence="1">
    <location>
        <begin position="52"/>
        <end position="103"/>
    </location>
</feature>
<accession>A0ABS4NV41</accession>
<dbReference type="Gene3D" id="1.10.10.10">
    <property type="entry name" value="Winged helix-like DNA-binding domain superfamily/Winged helix DNA-binding domain"/>
    <property type="match status" value="1"/>
</dbReference>
<dbReference type="InterPro" id="IPR013324">
    <property type="entry name" value="RNA_pol_sigma_r3/r4-like"/>
</dbReference>
<dbReference type="InterPro" id="IPR013249">
    <property type="entry name" value="RNA_pol_sigma70_r4_t2"/>
</dbReference>
<evidence type="ECO:0000259" key="1">
    <source>
        <dbReference type="Pfam" id="PF08281"/>
    </source>
</evidence>
<dbReference type="EMBL" id="JAGGLV010000014">
    <property type="protein sequence ID" value="MBP2113932.1"/>
    <property type="molecule type" value="Genomic_DNA"/>
</dbReference>
<gene>
    <name evidence="2" type="ORF">J2Z70_004093</name>
</gene>
<keyword evidence="3" id="KW-1185">Reference proteome</keyword>
<dbReference type="RefSeq" id="WP_036723635.1">
    <property type="nucleotide sequence ID" value="NZ_JAGGLV010000014.1"/>
</dbReference>
<comment type="caution">
    <text evidence="2">The sequence shown here is derived from an EMBL/GenBank/DDBJ whole genome shotgun (WGS) entry which is preliminary data.</text>
</comment>
<proteinExistence type="predicted"/>
<dbReference type="InterPro" id="IPR036388">
    <property type="entry name" value="WH-like_DNA-bd_sf"/>
</dbReference>
<evidence type="ECO:0000313" key="3">
    <source>
        <dbReference type="Proteomes" id="UP000773462"/>
    </source>
</evidence>
<name>A0ABS4NV41_9BACL</name>
<dbReference type="SUPFAM" id="SSF88659">
    <property type="entry name" value="Sigma3 and sigma4 domains of RNA polymerase sigma factors"/>
    <property type="match status" value="1"/>
</dbReference>